<evidence type="ECO:0000313" key="3">
    <source>
        <dbReference type="EMBL" id="EMG48516.1"/>
    </source>
</evidence>
<dbReference type="HOGENOM" id="CLU_1408557_0_0_1"/>
<keyword evidence="4" id="KW-1185">Reference proteome</keyword>
<dbReference type="Proteomes" id="UP000011777">
    <property type="component" value="Unassembled WGS sequence"/>
</dbReference>
<sequence>MSLSAFDVDELVQVQIDEYLHSEKLRLERKWQEKIAKLEKKIDRMQEIIEKLAAAHFTENPNLEPYSPCISPKSSVFNGLSTSYQDNPCMPENQNSLICNLGKTRLLAVEEEESIEFSKHEYPLLETPAKLTSYMNSTNGSCTKIHYTPTTNPPTFSDENYDVEVEERGDTCPKS</sequence>
<gene>
    <name evidence="3" type="ORF">G210_0905</name>
</gene>
<name>M3IPY9_CANMX</name>
<evidence type="ECO:0000256" key="1">
    <source>
        <dbReference type="SAM" id="Coils"/>
    </source>
</evidence>
<comment type="caution">
    <text evidence="3">The sequence shown here is derived from an EMBL/GenBank/DDBJ whole genome shotgun (WGS) entry which is preliminary data.</text>
</comment>
<proteinExistence type="predicted"/>
<dbReference type="EMBL" id="AOGT01001082">
    <property type="protein sequence ID" value="EMG48516.1"/>
    <property type="molecule type" value="Genomic_DNA"/>
</dbReference>
<dbReference type="OrthoDB" id="10391178at2759"/>
<reference evidence="3 4" key="1">
    <citation type="submission" date="2013-02" db="EMBL/GenBank/DDBJ databases">
        <title>Genome sequence of Candida maltosa Xu316, a potential industrial strain for xylitol and ethanol production.</title>
        <authorList>
            <person name="Yu J."/>
            <person name="Wang Q."/>
            <person name="Geng X."/>
            <person name="Bao W."/>
            <person name="He P."/>
            <person name="Cai J."/>
        </authorList>
    </citation>
    <scope>NUCLEOTIDE SEQUENCE [LARGE SCALE GENOMIC DNA]</scope>
    <source>
        <strain evidence="4">Xu316</strain>
    </source>
</reference>
<accession>M3IPY9</accession>
<feature type="region of interest" description="Disordered" evidence="2">
    <location>
        <begin position="150"/>
        <end position="175"/>
    </location>
</feature>
<feature type="compositionally biased region" description="Basic and acidic residues" evidence="2">
    <location>
        <begin position="166"/>
        <end position="175"/>
    </location>
</feature>
<dbReference type="AlphaFoldDB" id="M3IPY9"/>
<protein>
    <submittedName>
        <fullName evidence="3">Uncharacterized protein</fullName>
    </submittedName>
</protein>
<evidence type="ECO:0000313" key="4">
    <source>
        <dbReference type="Proteomes" id="UP000011777"/>
    </source>
</evidence>
<organism evidence="3 4">
    <name type="scientific">Candida maltosa (strain Xu316)</name>
    <name type="common">Yeast</name>
    <dbReference type="NCBI Taxonomy" id="1245528"/>
    <lineage>
        <taxon>Eukaryota</taxon>
        <taxon>Fungi</taxon>
        <taxon>Dikarya</taxon>
        <taxon>Ascomycota</taxon>
        <taxon>Saccharomycotina</taxon>
        <taxon>Pichiomycetes</taxon>
        <taxon>Debaryomycetaceae</taxon>
        <taxon>Candida/Lodderomyces clade</taxon>
        <taxon>Candida</taxon>
    </lineage>
</organism>
<feature type="coiled-coil region" evidence="1">
    <location>
        <begin position="28"/>
        <end position="55"/>
    </location>
</feature>
<evidence type="ECO:0000256" key="2">
    <source>
        <dbReference type="SAM" id="MobiDB-lite"/>
    </source>
</evidence>
<keyword evidence="1" id="KW-0175">Coiled coil</keyword>